<organism evidence="2 3">
    <name type="scientific">Chryseobacterium geocarposphaerae</name>
    <dbReference type="NCBI Taxonomy" id="1416776"/>
    <lineage>
        <taxon>Bacteria</taxon>
        <taxon>Pseudomonadati</taxon>
        <taxon>Bacteroidota</taxon>
        <taxon>Flavobacteriia</taxon>
        <taxon>Flavobacteriales</taxon>
        <taxon>Weeksellaceae</taxon>
        <taxon>Chryseobacterium group</taxon>
        <taxon>Chryseobacterium</taxon>
    </lineage>
</organism>
<name>A0A2M9CBP1_9FLAO</name>
<dbReference type="Gene3D" id="3.40.50.2000">
    <property type="entry name" value="Glycogen Phosphorylase B"/>
    <property type="match status" value="2"/>
</dbReference>
<accession>A0A2M9CBP1</accession>
<dbReference type="Proteomes" id="UP000228740">
    <property type="component" value="Unassembled WGS sequence"/>
</dbReference>
<dbReference type="Pfam" id="PF00535">
    <property type="entry name" value="Glycos_transf_2"/>
    <property type="match status" value="1"/>
</dbReference>
<proteinExistence type="predicted"/>
<evidence type="ECO:0000313" key="3">
    <source>
        <dbReference type="Proteomes" id="UP000228740"/>
    </source>
</evidence>
<keyword evidence="2" id="KW-0808">Transferase</keyword>
<dbReference type="CDD" id="cd03801">
    <property type="entry name" value="GT4_PimA-like"/>
    <property type="match status" value="1"/>
</dbReference>
<dbReference type="PANTHER" id="PTHR43179">
    <property type="entry name" value="RHAMNOSYLTRANSFERASE WBBL"/>
    <property type="match status" value="1"/>
</dbReference>
<dbReference type="AlphaFoldDB" id="A0A2M9CBP1"/>
<dbReference type="OrthoDB" id="9807209at2"/>
<dbReference type="PANTHER" id="PTHR43179:SF7">
    <property type="entry name" value="RHAMNOSYLTRANSFERASE WBBL"/>
    <property type="match status" value="1"/>
</dbReference>
<feature type="domain" description="Glycosyltransferase 2-like" evidence="1">
    <location>
        <begin position="62"/>
        <end position="173"/>
    </location>
</feature>
<sequence length="684" mass="79236">MGIKRFFKNKIKDRNFIKNKRKLEINNFEIKFFENYSFNFEINKNPEVSIIIFFSGSIRQTLNCLYTLEQYDKNISKEIIIINNESLEDTLQFLDRIPGIVIINSDKDADLTQNINKGIKSAKGVYIYMLNSSVEIQEYCLSSLLDVFKTKENVGAVGSKIVSPDNTLQEAGCLIFKKSGIISIGRGEAIDAPQYDYLRKVDCCSENSLLFSRINTEGNLNLLDEAFLSVDSGVADLCLRLKNKQKLDTYYQPLSEIVHFENIPNKEKKLFAKDKRTFLEKWDNYFTNEMFLPDGKINYNTHFKKPNFLFLEENMPKPDQDSGSRRFLEIVKILQKNGHRIILAVKHFEESIDRPYVKFFRSIGVQVCMDYVTPKDKIIKVADQIEEAIHSVDIIWIFRPIGFDHWYGQIKNKISGKKIVYDMVDLHYLRMERENGYIDLVTKEREKEIKFFKEKEYFGMNTSDAVLSISDEEKNTVSKNGVKSDKIFTVSNIHKPVNANAVGFSKREGVLFIGGYNHLPNIDAVKFLHESVMPLVWKKNENIKVFILGPDFPEDLKQKYHSDKFQVLGYQKSVDHWFENARVFVAPLRYGAGVKGKIGQALEFKLPVVTTEIGAEGMSLEDRKTALISDENPQNFADKILELYNDEHLWQTLHENSLQPLSKFSIETQEENIKKMLEYLGFKD</sequence>
<dbReference type="EMBL" id="PGFD01000001">
    <property type="protein sequence ID" value="PJJ68249.1"/>
    <property type="molecule type" value="Genomic_DNA"/>
</dbReference>
<dbReference type="Gene3D" id="3.90.550.10">
    <property type="entry name" value="Spore Coat Polysaccharide Biosynthesis Protein SpsA, Chain A"/>
    <property type="match status" value="1"/>
</dbReference>
<gene>
    <name evidence="2" type="ORF">CLV73_2286</name>
</gene>
<dbReference type="SUPFAM" id="SSF53448">
    <property type="entry name" value="Nucleotide-diphospho-sugar transferases"/>
    <property type="match status" value="1"/>
</dbReference>
<dbReference type="InterPro" id="IPR029044">
    <property type="entry name" value="Nucleotide-diphossugar_trans"/>
</dbReference>
<keyword evidence="3" id="KW-1185">Reference proteome</keyword>
<evidence type="ECO:0000259" key="1">
    <source>
        <dbReference type="Pfam" id="PF00535"/>
    </source>
</evidence>
<evidence type="ECO:0000313" key="2">
    <source>
        <dbReference type="EMBL" id="PJJ68249.1"/>
    </source>
</evidence>
<reference evidence="2 3" key="1">
    <citation type="submission" date="2017-11" db="EMBL/GenBank/DDBJ databases">
        <title>Genomic Encyclopedia of Archaeal and Bacterial Type Strains, Phase II (KMG-II): From Individual Species to Whole Genera.</title>
        <authorList>
            <person name="Goeker M."/>
        </authorList>
    </citation>
    <scope>NUCLEOTIDE SEQUENCE [LARGE SCALE GENOMIC DNA]</scope>
    <source>
        <strain evidence="2 3">DSM 27617</strain>
    </source>
</reference>
<dbReference type="RefSeq" id="WP_100376881.1">
    <property type="nucleotide sequence ID" value="NZ_PGFD01000001.1"/>
</dbReference>
<comment type="caution">
    <text evidence="2">The sequence shown here is derived from an EMBL/GenBank/DDBJ whole genome shotgun (WGS) entry which is preliminary data.</text>
</comment>
<dbReference type="InterPro" id="IPR001173">
    <property type="entry name" value="Glyco_trans_2-like"/>
</dbReference>
<dbReference type="Pfam" id="PF13692">
    <property type="entry name" value="Glyco_trans_1_4"/>
    <property type="match status" value="1"/>
</dbReference>
<protein>
    <submittedName>
        <fullName evidence="2">GT2 family glycosyltransferase</fullName>
    </submittedName>
</protein>
<dbReference type="GO" id="GO:0016740">
    <property type="term" value="F:transferase activity"/>
    <property type="evidence" value="ECO:0007669"/>
    <property type="project" value="UniProtKB-KW"/>
</dbReference>
<dbReference type="SUPFAM" id="SSF53756">
    <property type="entry name" value="UDP-Glycosyltransferase/glycogen phosphorylase"/>
    <property type="match status" value="1"/>
</dbReference>